<dbReference type="Proteomes" id="UP000198749">
    <property type="component" value="Unassembled WGS sequence"/>
</dbReference>
<proteinExistence type="predicted"/>
<evidence type="ECO:0000256" key="1">
    <source>
        <dbReference type="SAM" id="SignalP"/>
    </source>
</evidence>
<gene>
    <name evidence="2" type="ORF">SAMN03080615_03685</name>
</gene>
<dbReference type="OrthoDB" id="9780401at2"/>
<dbReference type="Pfam" id="PF11172">
    <property type="entry name" value="DUF2959"/>
    <property type="match status" value="1"/>
</dbReference>
<dbReference type="AlphaFoldDB" id="A0A1H9KXW5"/>
<evidence type="ECO:0000313" key="2">
    <source>
        <dbReference type="EMBL" id="SER04022.1"/>
    </source>
</evidence>
<keyword evidence="1" id="KW-0732">Signal</keyword>
<organism evidence="2 3">
    <name type="scientific">Amphritea atlantica</name>
    <dbReference type="NCBI Taxonomy" id="355243"/>
    <lineage>
        <taxon>Bacteria</taxon>
        <taxon>Pseudomonadati</taxon>
        <taxon>Pseudomonadota</taxon>
        <taxon>Gammaproteobacteria</taxon>
        <taxon>Oceanospirillales</taxon>
        <taxon>Oceanospirillaceae</taxon>
        <taxon>Amphritea</taxon>
    </lineage>
</organism>
<dbReference type="PROSITE" id="PS51257">
    <property type="entry name" value="PROKAR_LIPOPROTEIN"/>
    <property type="match status" value="1"/>
</dbReference>
<evidence type="ECO:0008006" key="4">
    <source>
        <dbReference type="Google" id="ProtNLM"/>
    </source>
</evidence>
<evidence type="ECO:0000313" key="3">
    <source>
        <dbReference type="Proteomes" id="UP000198749"/>
    </source>
</evidence>
<feature type="signal peptide" evidence="1">
    <location>
        <begin position="1"/>
        <end position="18"/>
    </location>
</feature>
<feature type="chain" id="PRO_5011726634" description="DUF2959 domain-containing protein" evidence="1">
    <location>
        <begin position="19"/>
        <end position="215"/>
    </location>
</feature>
<accession>A0A1H9KXW5</accession>
<protein>
    <recommendedName>
        <fullName evidence="4">DUF2959 domain-containing protein</fullName>
    </recommendedName>
</protein>
<dbReference type="InterPro" id="IPR021342">
    <property type="entry name" value="DUF2959"/>
</dbReference>
<dbReference type="EMBL" id="FOGB01000015">
    <property type="protein sequence ID" value="SER04022.1"/>
    <property type="molecule type" value="Genomic_DNA"/>
</dbReference>
<keyword evidence="3" id="KW-1185">Reference proteome</keyword>
<dbReference type="STRING" id="355243.SAMN03080615_03685"/>
<name>A0A1H9KXW5_9GAMM</name>
<dbReference type="RefSeq" id="WP_091361115.1">
    <property type="nucleotide sequence ID" value="NZ_AP025284.1"/>
</dbReference>
<sequence length="215" mass="24243">MKRIVLACVLLLPPLVLSGCQSAYYSAMEKVGIHKRDILVDRVEDTRAAQDDAQAEFVSALEQFRTVVNFEGGELESVYNDMQSAYDDSEAAAESVSDNIRQVEDVAEALFDEWQGELDQYTNTKLRNQSAQTLKETKSRYHALHTSLKRAEAKMQPVLAALKDNTLFLKHNLNARAIGSLKGEFGGIKRDIDRLLAEMQRSIKASDQFIREMQQ</sequence>
<reference evidence="3" key="1">
    <citation type="submission" date="2016-10" db="EMBL/GenBank/DDBJ databases">
        <authorList>
            <person name="Varghese N."/>
            <person name="Submissions S."/>
        </authorList>
    </citation>
    <scope>NUCLEOTIDE SEQUENCE [LARGE SCALE GENOMIC DNA]</scope>
    <source>
        <strain evidence="3">DSM 18887</strain>
    </source>
</reference>